<keyword evidence="6" id="KW-1185">Reference proteome</keyword>
<name>A0ABW5CP80_9HYPH</name>
<evidence type="ECO:0000256" key="1">
    <source>
        <dbReference type="ARBA" id="ARBA00004418"/>
    </source>
</evidence>
<feature type="domain" description="Periplasmic binding protein" evidence="4">
    <location>
        <begin position="36"/>
        <end position="293"/>
    </location>
</feature>
<evidence type="ECO:0000259" key="4">
    <source>
        <dbReference type="Pfam" id="PF13407"/>
    </source>
</evidence>
<feature type="signal peptide" evidence="3">
    <location>
        <begin position="1"/>
        <end position="28"/>
    </location>
</feature>
<comment type="similarity">
    <text evidence="2">Belongs to the bacterial solute-binding protein 2 family.</text>
</comment>
<feature type="chain" id="PRO_5045340129" evidence="3">
    <location>
        <begin position="29"/>
        <end position="336"/>
    </location>
</feature>
<keyword evidence="3" id="KW-0732">Signal</keyword>
<evidence type="ECO:0000256" key="2">
    <source>
        <dbReference type="ARBA" id="ARBA00007639"/>
    </source>
</evidence>
<dbReference type="RefSeq" id="WP_209738496.1">
    <property type="nucleotide sequence ID" value="NZ_CP072611.1"/>
</dbReference>
<dbReference type="Pfam" id="PF13407">
    <property type="entry name" value="Peripla_BP_4"/>
    <property type="match status" value="1"/>
</dbReference>
<dbReference type="Proteomes" id="UP001597371">
    <property type="component" value="Unassembled WGS sequence"/>
</dbReference>
<dbReference type="PROSITE" id="PS51318">
    <property type="entry name" value="TAT"/>
    <property type="match status" value="1"/>
</dbReference>
<reference evidence="6" key="1">
    <citation type="journal article" date="2019" name="Int. J. Syst. Evol. Microbiol.">
        <title>The Global Catalogue of Microorganisms (GCM) 10K type strain sequencing project: providing services to taxonomists for standard genome sequencing and annotation.</title>
        <authorList>
            <consortium name="The Broad Institute Genomics Platform"/>
            <consortium name="The Broad Institute Genome Sequencing Center for Infectious Disease"/>
            <person name="Wu L."/>
            <person name="Ma J."/>
        </authorList>
    </citation>
    <scope>NUCLEOTIDE SEQUENCE [LARGE SCALE GENOMIC DNA]</scope>
    <source>
        <strain evidence="6">ZS-35-S2</strain>
    </source>
</reference>
<evidence type="ECO:0000313" key="6">
    <source>
        <dbReference type="Proteomes" id="UP001597371"/>
    </source>
</evidence>
<evidence type="ECO:0000313" key="5">
    <source>
        <dbReference type="EMBL" id="MFD2237583.1"/>
    </source>
</evidence>
<comment type="caution">
    <text evidence="5">The sequence shown here is derived from an EMBL/GenBank/DDBJ whole genome shotgun (WGS) entry which is preliminary data.</text>
</comment>
<dbReference type="InterPro" id="IPR025997">
    <property type="entry name" value="SBP_2_dom"/>
</dbReference>
<dbReference type="SUPFAM" id="SSF53822">
    <property type="entry name" value="Periplasmic binding protein-like I"/>
    <property type="match status" value="1"/>
</dbReference>
<proteinExistence type="inferred from homology"/>
<dbReference type="Gene3D" id="3.40.50.2300">
    <property type="match status" value="2"/>
</dbReference>
<gene>
    <name evidence="5" type="ORF">ACFSKQ_08905</name>
</gene>
<protein>
    <submittedName>
        <fullName evidence="5">Substrate-binding domain-containing protein</fullName>
    </submittedName>
</protein>
<comment type="subcellular location">
    <subcellularLocation>
        <location evidence="1">Periplasm</location>
    </subcellularLocation>
</comment>
<evidence type="ECO:0000256" key="3">
    <source>
        <dbReference type="SAM" id="SignalP"/>
    </source>
</evidence>
<dbReference type="InterPro" id="IPR028082">
    <property type="entry name" value="Peripla_BP_I"/>
</dbReference>
<accession>A0ABW5CP80</accession>
<sequence length="336" mass="35480">MRASTTRRALLGAASAALILVSAPMALAQSAETPTIGVVAKIGGIPWFNAMEAGIREKAAELGVNGFMVGPTSADPALQVRAVEDLIAQGVDVIGVVPNDAQVLEPVLRRAMEAGIHVLTHESPGQQNVDWDFELASAQGFGEAYGQRLAELMGGEGKYAVFVGSLTVPLHNAWADAAIAWIEANEPDMELVGERYGVAEDVDASRRTALDLMRAHPDIKGFLGFGSQGPIGAARAVEERRRSGEVIVLGPFSPGQGRQLVHDGILTGGFMWNPKQAGEVFVTLGTMLARGEEITAGMEIEGLGVVEPDAENRTIIVDQLVEINRETVDDLAALGL</sequence>
<dbReference type="InterPro" id="IPR006311">
    <property type="entry name" value="TAT_signal"/>
</dbReference>
<dbReference type="PANTHER" id="PTHR30036:SF7">
    <property type="entry name" value="ABC TRANSPORTER PERIPLASMIC-BINDING PROTEIN YPHF"/>
    <property type="match status" value="1"/>
</dbReference>
<dbReference type="PANTHER" id="PTHR30036">
    <property type="entry name" value="D-XYLOSE-BINDING PERIPLASMIC PROTEIN"/>
    <property type="match status" value="1"/>
</dbReference>
<dbReference type="InterPro" id="IPR050555">
    <property type="entry name" value="Bact_Solute-Bind_Prot2"/>
</dbReference>
<organism evidence="5 6">
    <name type="scientific">Aureimonas populi</name>
    <dbReference type="NCBI Taxonomy" id="1701758"/>
    <lineage>
        <taxon>Bacteria</taxon>
        <taxon>Pseudomonadati</taxon>
        <taxon>Pseudomonadota</taxon>
        <taxon>Alphaproteobacteria</taxon>
        <taxon>Hyphomicrobiales</taxon>
        <taxon>Aurantimonadaceae</taxon>
        <taxon>Aureimonas</taxon>
    </lineage>
</organism>
<dbReference type="EMBL" id="JBHUIJ010000010">
    <property type="protein sequence ID" value="MFD2237583.1"/>
    <property type="molecule type" value="Genomic_DNA"/>
</dbReference>